<proteinExistence type="predicted"/>
<protein>
    <submittedName>
        <fullName evidence="2">Uncharacterized protein</fullName>
    </submittedName>
</protein>
<evidence type="ECO:0000313" key="3">
    <source>
        <dbReference type="Proteomes" id="UP000319143"/>
    </source>
</evidence>
<keyword evidence="3" id="KW-1185">Reference proteome</keyword>
<evidence type="ECO:0000313" key="2">
    <source>
        <dbReference type="EMBL" id="TWU32856.1"/>
    </source>
</evidence>
<accession>A0A5C6DCA6</accession>
<feature type="region of interest" description="Disordered" evidence="1">
    <location>
        <begin position="1"/>
        <end position="107"/>
    </location>
</feature>
<dbReference type="EMBL" id="SJPV01000011">
    <property type="protein sequence ID" value="TWU32856.1"/>
    <property type="molecule type" value="Genomic_DNA"/>
</dbReference>
<dbReference type="AlphaFoldDB" id="A0A5C6DCA6"/>
<comment type="caution">
    <text evidence="2">The sequence shown here is derived from an EMBL/GenBank/DDBJ whole genome shotgun (WGS) entry which is preliminary data.</text>
</comment>
<dbReference type="Proteomes" id="UP000319143">
    <property type="component" value="Unassembled WGS sequence"/>
</dbReference>
<name>A0A5C6DCA6_9BACT</name>
<organism evidence="2 3">
    <name type="scientific">Novipirellula artificiosorum</name>
    <dbReference type="NCBI Taxonomy" id="2528016"/>
    <lineage>
        <taxon>Bacteria</taxon>
        <taxon>Pseudomonadati</taxon>
        <taxon>Planctomycetota</taxon>
        <taxon>Planctomycetia</taxon>
        <taxon>Pirellulales</taxon>
        <taxon>Pirellulaceae</taxon>
        <taxon>Novipirellula</taxon>
    </lineage>
</organism>
<dbReference type="RefSeq" id="WP_146529958.1">
    <property type="nucleotide sequence ID" value="NZ_SJPV01000011.1"/>
</dbReference>
<evidence type="ECO:0000256" key="1">
    <source>
        <dbReference type="SAM" id="MobiDB-lite"/>
    </source>
</evidence>
<gene>
    <name evidence="2" type="ORF">Poly41_52330</name>
</gene>
<feature type="compositionally biased region" description="Low complexity" evidence="1">
    <location>
        <begin position="30"/>
        <end position="39"/>
    </location>
</feature>
<feature type="compositionally biased region" description="Low complexity" evidence="1">
    <location>
        <begin position="7"/>
        <end position="22"/>
    </location>
</feature>
<sequence>MNVQPNAAAASIAGTARAAARGGEADAKAADAASKQAITKQPAGKSSESSAIDAGEQTSDRGGDGRQMYDTFERSKDPPENEVSPDAVDEEGHDPPTPSPPHIDFNA</sequence>
<reference evidence="2 3" key="1">
    <citation type="submission" date="2019-02" db="EMBL/GenBank/DDBJ databases">
        <title>Deep-cultivation of Planctomycetes and their phenomic and genomic characterization uncovers novel biology.</title>
        <authorList>
            <person name="Wiegand S."/>
            <person name="Jogler M."/>
            <person name="Boedeker C."/>
            <person name="Pinto D."/>
            <person name="Vollmers J."/>
            <person name="Rivas-Marin E."/>
            <person name="Kohn T."/>
            <person name="Peeters S.H."/>
            <person name="Heuer A."/>
            <person name="Rast P."/>
            <person name="Oberbeckmann S."/>
            <person name="Bunk B."/>
            <person name="Jeske O."/>
            <person name="Meyerdierks A."/>
            <person name="Storesund J.E."/>
            <person name="Kallscheuer N."/>
            <person name="Luecker S."/>
            <person name="Lage O.M."/>
            <person name="Pohl T."/>
            <person name="Merkel B.J."/>
            <person name="Hornburger P."/>
            <person name="Mueller R.-W."/>
            <person name="Bruemmer F."/>
            <person name="Labrenz M."/>
            <person name="Spormann A.M."/>
            <person name="Op Den Camp H."/>
            <person name="Overmann J."/>
            <person name="Amann R."/>
            <person name="Jetten M.S.M."/>
            <person name="Mascher T."/>
            <person name="Medema M.H."/>
            <person name="Devos D.P."/>
            <person name="Kaster A.-K."/>
            <person name="Ovreas L."/>
            <person name="Rohde M."/>
            <person name="Galperin M.Y."/>
            <person name="Jogler C."/>
        </authorList>
    </citation>
    <scope>NUCLEOTIDE SEQUENCE [LARGE SCALE GENOMIC DNA]</scope>
    <source>
        <strain evidence="2 3">Poly41</strain>
    </source>
</reference>
<dbReference type="OrthoDB" id="290715at2"/>